<evidence type="ECO:0000256" key="4">
    <source>
        <dbReference type="SAM" id="MobiDB-lite"/>
    </source>
</evidence>
<evidence type="ECO:0000256" key="3">
    <source>
        <dbReference type="PROSITE-ProRule" id="PRU10038"/>
    </source>
</evidence>
<comment type="caution">
    <text evidence="6">The sequence shown here is derived from an EMBL/GenBank/DDBJ whole genome shotgun (WGS) entry which is preliminary data.</text>
</comment>
<feature type="compositionally biased region" description="Low complexity" evidence="4">
    <location>
        <begin position="370"/>
        <end position="379"/>
    </location>
</feature>
<comment type="similarity">
    <text evidence="1">Belongs to the 'GDXG' lipolytic enzyme family.</text>
</comment>
<dbReference type="PANTHER" id="PTHR48081">
    <property type="entry name" value="AB HYDROLASE SUPERFAMILY PROTEIN C4A8.06C"/>
    <property type="match status" value="1"/>
</dbReference>
<protein>
    <recommendedName>
        <fullName evidence="5">Alpha/beta hydrolase fold-3 domain-containing protein</fullName>
    </recommendedName>
</protein>
<feature type="region of interest" description="Disordered" evidence="4">
    <location>
        <begin position="663"/>
        <end position="701"/>
    </location>
</feature>
<dbReference type="PANTHER" id="PTHR48081:SF5">
    <property type="entry name" value="ALPHA_BETA HYDROLASE FOLD-3 DOMAIN-CONTAINING PROTEIN"/>
    <property type="match status" value="1"/>
</dbReference>
<dbReference type="InterPro" id="IPR013094">
    <property type="entry name" value="AB_hydrolase_3"/>
</dbReference>
<name>A0AAD7A6G8_9AGAR</name>
<feature type="compositionally biased region" description="Basic and acidic residues" evidence="4">
    <location>
        <begin position="899"/>
        <end position="919"/>
    </location>
</feature>
<feature type="region of interest" description="Disordered" evidence="4">
    <location>
        <begin position="630"/>
        <end position="651"/>
    </location>
</feature>
<feature type="region of interest" description="Disordered" evidence="4">
    <location>
        <begin position="152"/>
        <end position="175"/>
    </location>
</feature>
<feature type="region of interest" description="Disordered" evidence="4">
    <location>
        <begin position="544"/>
        <end position="613"/>
    </location>
</feature>
<feature type="region of interest" description="Disordered" evidence="4">
    <location>
        <begin position="355"/>
        <end position="402"/>
    </location>
</feature>
<evidence type="ECO:0000259" key="5">
    <source>
        <dbReference type="Pfam" id="PF07859"/>
    </source>
</evidence>
<evidence type="ECO:0000256" key="1">
    <source>
        <dbReference type="ARBA" id="ARBA00010515"/>
    </source>
</evidence>
<dbReference type="PROSITE" id="PS01174">
    <property type="entry name" value="LIPASE_GDXG_SER"/>
    <property type="match status" value="1"/>
</dbReference>
<dbReference type="Pfam" id="PF07859">
    <property type="entry name" value="Abhydrolase_3"/>
    <property type="match status" value="1"/>
</dbReference>
<dbReference type="Proteomes" id="UP001218218">
    <property type="component" value="Unassembled WGS sequence"/>
</dbReference>
<keyword evidence="2" id="KW-0378">Hydrolase</keyword>
<dbReference type="GO" id="GO:0016787">
    <property type="term" value="F:hydrolase activity"/>
    <property type="evidence" value="ECO:0007669"/>
    <property type="project" value="UniProtKB-KW"/>
</dbReference>
<accession>A0AAD7A6G8</accession>
<feature type="region of interest" description="Disordered" evidence="4">
    <location>
        <begin position="899"/>
        <end position="941"/>
    </location>
</feature>
<evidence type="ECO:0000313" key="6">
    <source>
        <dbReference type="EMBL" id="KAJ7350546.1"/>
    </source>
</evidence>
<dbReference type="AlphaFoldDB" id="A0AAD7A6G8"/>
<feature type="domain" description="Alpha/beta hydrolase fold-3" evidence="5">
    <location>
        <begin position="189"/>
        <end position="313"/>
    </location>
</feature>
<reference evidence="6" key="1">
    <citation type="submission" date="2023-03" db="EMBL/GenBank/DDBJ databases">
        <title>Massive genome expansion in bonnet fungi (Mycena s.s.) driven by repeated elements and novel gene families across ecological guilds.</title>
        <authorList>
            <consortium name="Lawrence Berkeley National Laboratory"/>
            <person name="Harder C.B."/>
            <person name="Miyauchi S."/>
            <person name="Viragh M."/>
            <person name="Kuo A."/>
            <person name="Thoen E."/>
            <person name="Andreopoulos B."/>
            <person name="Lu D."/>
            <person name="Skrede I."/>
            <person name="Drula E."/>
            <person name="Henrissat B."/>
            <person name="Morin E."/>
            <person name="Kohler A."/>
            <person name="Barry K."/>
            <person name="LaButti K."/>
            <person name="Morin E."/>
            <person name="Salamov A."/>
            <person name="Lipzen A."/>
            <person name="Mereny Z."/>
            <person name="Hegedus B."/>
            <person name="Baldrian P."/>
            <person name="Stursova M."/>
            <person name="Weitz H."/>
            <person name="Taylor A."/>
            <person name="Grigoriev I.V."/>
            <person name="Nagy L.G."/>
            <person name="Martin F."/>
            <person name="Kauserud H."/>
        </authorList>
    </citation>
    <scope>NUCLEOTIDE SEQUENCE</scope>
    <source>
        <strain evidence="6">CBHHK002</strain>
    </source>
</reference>
<sequence>MNSLTTQAGLRIGPIVLETLVKHYFDRIKHKAHAPDSDNPGTQLRREELLYDEAFNIVKAFLNASSYHTVEEVQAFSNTRTPSPPWVHVVRLLVPMSCCDDAAQYVITALGGEDIARRLVGGCKWWQVRGVPGVDAQWVTAKKDWQEAKRRYKMQNKSKTPAEAPTVDPAADSADSAPYEAHMDEMRCILYAHGGGYYFGSVDQERYSIQRHARKINGRVFAINYRLSPQYPFPCALQDLVAAYLYLIRPPPDASHRPVNPAHIVVAGDSAGGGLTLALLQVLRDTGLPLPAGGVLISPWCDLTHSFPSIHINTATDVIPEYGLSFQKPSSLWPPPSDDMSRKVHASLRTWIRNTFKDGGSRPSTPPHGPASAAASTSTLPVPEAPVSPSRKSVESVDVGATTPLPRNSEIITFTATSGEELRIDRQIHLYTKNSLLVHPLISGVLSYLGGLPPLLIIASDKEVLRDEIIYTAHKAANPEKYPIRDDIRAMYPPLDGIEKKFGPTKVHLQVYDDTAHVLPVLFSFTTPGKFCYRAIATFSRHVTGMKQPPPRQGSSTFRQDKPDDLSHLPPLPPSPFLPTFEADKKDDDAPPTDGEALRVPKQTGLRRAASAISPRRMSLFRLSTLQANTSSSNLNGEPKSPSEASSGNGPYFSYFGSSRMNATPSSMSSKNDSTTSDVGGPRFPLSQVSTPQPDGERAAGDPAVYSSAEWAEGDNMVRERVSTRGALRPLEAEADLSAFTIGPENIGVVSELAARRFLKGTQRWDRKFASAAKTVEKHRQRNLERAKKDTVRNMNVLHNFIGREAEAKGKGKATPDADKTVNGIKDGLLASSGSWSWAWALDANENPPPSSIVSRRDTQEALRLARIADQPMLQSEEHSMTGNNLWSVITNFLTVTPDKDKYKKSDDNNGAVEQEKTVLRPRKSTLSRIFPPKEKEKETT</sequence>
<organism evidence="6 7">
    <name type="scientific">Mycena albidolilacea</name>
    <dbReference type="NCBI Taxonomy" id="1033008"/>
    <lineage>
        <taxon>Eukaryota</taxon>
        <taxon>Fungi</taxon>
        <taxon>Dikarya</taxon>
        <taxon>Basidiomycota</taxon>
        <taxon>Agaricomycotina</taxon>
        <taxon>Agaricomycetes</taxon>
        <taxon>Agaricomycetidae</taxon>
        <taxon>Agaricales</taxon>
        <taxon>Marasmiineae</taxon>
        <taxon>Mycenaceae</taxon>
        <taxon>Mycena</taxon>
    </lineage>
</organism>
<dbReference type="InterPro" id="IPR033140">
    <property type="entry name" value="Lipase_GDXG_put_SER_AS"/>
</dbReference>
<keyword evidence="7" id="KW-1185">Reference proteome</keyword>
<feature type="compositionally biased region" description="Basic and acidic residues" evidence="4">
    <location>
        <begin position="932"/>
        <end position="941"/>
    </location>
</feature>
<feature type="active site" evidence="3">
    <location>
        <position position="270"/>
    </location>
</feature>
<evidence type="ECO:0000256" key="2">
    <source>
        <dbReference type="ARBA" id="ARBA00022801"/>
    </source>
</evidence>
<gene>
    <name evidence="6" type="ORF">DFH08DRAFT_741533</name>
</gene>
<dbReference type="SUPFAM" id="SSF53474">
    <property type="entry name" value="alpha/beta-Hydrolases"/>
    <property type="match status" value="1"/>
</dbReference>
<evidence type="ECO:0000313" key="7">
    <source>
        <dbReference type="Proteomes" id="UP001218218"/>
    </source>
</evidence>
<dbReference type="Gene3D" id="3.40.50.1820">
    <property type="entry name" value="alpha/beta hydrolase"/>
    <property type="match status" value="1"/>
</dbReference>
<proteinExistence type="inferred from homology"/>
<dbReference type="InterPro" id="IPR050300">
    <property type="entry name" value="GDXG_lipolytic_enzyme"/>
</dbReference>
<dbReference type="EMBL" id="JARIHO010000014">
    <property type="protein sequence ID" value="KAJ7350546.1"/>
    <property type="molecule type" value="Genomic_DNA"/>
</dbReference>
<feature type="compositionally biased region" description="Low complexity" evidence="4">
    <location>
        <begin position="664"/>
        <end position="677"/>
    </location>
</feature>
<dbReference type="InterPro" id="IPR029058">
    <property type="entry name" value="AB_hydrolase_fold"/>
</dbReference>